<sequence length="146" mass="16162">MKAKKSIISLIIIALLSLAAYLLEENGQWLPQTPSANPSEVVKLKFPADRYPETARHIQKAIRKGESAICTINRKEAEENRKASLKGVPTKKGYDRDEWPMAMCDEGGAGAHIEYITPSDNRGAGSWVGNQLEAFADGTRVEFIFK</sequence>
<dbReference type="EMBL" id="JAGGLV010000005">
    <property type="protein sequence ID" value="MBP2111703.1"/>
    <property type="molecule type" value="Genomic_DNA"/>
</dbReference>
<evidence type="ECO:0000313" key="3">
    <source>
        <dbReference type="Proteomes" id="UP000773462"/>
    </source>
</evidence>
<dbReference type="Pfam" id="PF14040">
    <property type="entry name" value="DNase_NucA_NucB"/>
    <property type="match status" value="1"/>
</dbReference>
<protein>
    <recommendedName>
        <fullName evidence="1">Deoxyribonuclease NucA/NucB domain-containing protein</fullName>
    </recommendedName>
</protein>
<gene>
    <name evidence="2" type="ORF">J2Z70_001844</name>
</gene>
<evidence type="ECO:0000259" key="1">
    <source>
        <dbReference type="Pfam" id="PF14040"/>
    </source>
</evidence>
<comment type="caution">
    <text evidence="2">The sequence shown here is derived from an EMBL/GenBank/DDBJ whole genome shotgun (WGS) entry which is preliminary data.</text>
</comment>
<feature type="domain" description="Deoxyribonuclease NucA/NucB" evidence="1">
    <location>
        <begin position="69"/>
        <end position="132"/>
    </location>
</feature>
<dbReference type="Proteomes" id="UP000773462">
    <property type="component" value="Unassembled WGS sequence"/>
</dbReference>
<keyword evidence="3" id="KW-1185">Reference proteome</keyword>
<dbReference type="InterPro" id="IPR029476">
    <property type="entry name" value="DNase_NucA_NucB"/>
</dbReference>
<name>A0ABS4NNW1_9BACL</name>
<proteinExistence type="predicted"/>
<evidence type="ECO:0000313" key="2">
    <source>
        <dbReference type="EMBL" id="MBP2111703.1"/>
    </source>
</evidence>
<dbReference type="RefSeq" id="WP_209871837.1">
    <property type="nucleotide sequence ID" value="NZ_JAGGLV010000005.1"/>
</dbReference>
<reference evidence="2 3" key="1">
    <citation type="submission" date="2021-03" db="EMBL/GenBank/DDBJ databases">
        <title>Genomic Encyclopedia of Type Strains, Phase IV (KMG-IV): sequencing the most valuable type-strain genomes for metagenomic binning, comparative biology and taxonomic classification.</title>
        <authorList>
            <person name="Goeker M."/>
        </authorList>
    </citation>
    <scope>NUCLEOTIDE SEQUENCE [LARGE SCALE GENOMIC DNA]</scope>
    <source>
        <strain evidence="2 3">DSM 101953</strain>
    </source>
</reference>
<accession>A0ABS4NNW1</accession>
<organism evidence="2 3">
    <name type="scientific">Paenibacillus silagei</name>
    <dbReference type="NCBI Taxonomy" id="1670801"/>
    <lineage>
        <taxon>Bacteria</taxon>
        <taxon>Bacillati</taxon>
        <taxon>Bacillota</taxon>
        <taxon>Bacilli</taxon>
        <taxon>Bacillales</taxon>
        <taxon>Paenibacillaceae</taxon>
        <taxon>Paenibacillus</taxon>
    </lineage>
</organism>